<evidence type="ECO:0000313" key="3">
    <source>
        <dbReference type="Proteomes" id="UP000016933"/>
    </source>
</evidence>
<feature type="compositionally biased region" description="Basic residues" evidence="1">
    <location>
        <begin position="16"/>
        <end position="26"/>
    </location>
</feature>
<reference evidence="2 3" key="2">
    <citation type="journal article" date="2012" name="PLoS Pathog.">
        <title>Diverse lifestyles and strategies of plant pathogenesis encoded in the genomes of eighteen Dothideomycetes fungi.</title>
        <authorList>
            <person name="Ohm R.A."/>
            <person name="Feau N."/>
            <person name="Henrissat B."/>
            <person name="Schoch C.L."/>
            <person name="Horwitz B.A."/>
            <person name="Barry K.W."/>
            <person name="Condon B.J."/>
            <person name="Copeland A.C."/>
            <person name="Dhillon B."/>
            <person name="Glaser F."/>
            <person name="Hesse C.N."/>
            <person name="Kosti I."/>
            <person name="LaButti K."/>
            <person name="Lindquist E.A."/>
            <person name="Lucas S."/>
            <person name="Salamov A.A."/>
            <person name="Bradshaw R.E."/>
            <person name="Ciuffetti L."/>
            <person name="Hamelin R.C."/>
            <person name="Kema G.H.J."/>
            <person name="Lawrence C."/>
            <person name="Scott J.A."/>
            <person name="Spatafora J.W."/>
            <person name="Turgeon B.G."/>
            <person name="de Wit P.J.G.M."/>
            <person name="Zhong S."/>
            <person name="Goodwin S.B."/>
            <person name="Grigoriev I.V."/>
        </authorList>
    </citation>
    <scope>NUCLEOTIDE SEQUENCE [LARGE SCALE GENOMIC DNA]</scope>
    <source>
        <strain evidence="3">NZE10 / CBS 128990</strain>
    </source>
</reference>
<evidence type="ECO:0000256" key="1">
    <source>
        <dbReference type="SAM" id="MobiDB-lite"/>
    </source>
</evidence>
<feature type="compositionally biased region" description="Basic residues" evidence="1">
    <location>
        <begin position="45"/>
        <end position="55"/>
    </location>
</feature>
<sequence>MTMTDQTRSDRVNKPRDRRSSRHRSTPKATSETQPFRTTPTRQTRSQRVRQKGGRSSRQERQPKATKAAKKAAPVREPKVDRIDNDIYFTTVETHLAFVADGSLATDQNTETIALNVMDHVIQPENWDASLSRNVLRAACFYFASMVTGRQNVASSVAASLNWYWEQVIESQQTAWYVNEQARLVMSVTVDEVEKGYALLLDQRERLEDLVGDFKSSLAHLPTRDAERHVAVGDHEQLTLDKKLAADEELLALTGEGSWDAGSHACIEDDSAIDDQVDRSELDDFDWYVADNG</sequence>
<dbReference type="eggNOG" id="ENOG502T77J">
    <property type="taxonomic scope" value="Eukaryota"/>
</dbReference>
<evidence type="ECO:0000313" key="2">
    <source>
        <dbReference type="EMBL" id="EME48671.1"/>
    </source>
</evidence>
<gene>
    <name evidence="2" type="ORF">DOTSEDRAFT_30069</name>
</gene>
<keyword evidence="3" id="KW-1185">Reference proteome</keyword>
<dbReference type="HOGENOM" id="CLU_950021_0_0_1"/>
<dbReference type="OMA" id="AACFYFA"/>
<dbReference type="Proteomes" id="UP000016933">
    <property type="component" value="Unassembled WGS sequence"/>
</dbReference>
<dbReference type="AlphaFoldDB" id="N1PYT6"/>
<proteinExistence type="predicted"/>
<feature type="compositionally biased region" description="Low complexity" evidence="1">
    <location>
        <begin position="33"/>
        <end position="44"/>
    </location>
</feature>
<accession>N1PYT6</accession>
<feature type="region of interest" description="Disordered" evidence="1">
    <location>
        <begin position="1"/>
        <end position="77"/>
    </location>
</feature>
<dbReference type="EMBL" id="KB446535">
    <property type="protein sequence ID" value="EME48671.1"/>
    <property type="molecule type" value="Genomic_DNA"/>
</dbReference>
<dbReference type="OrthoDB" id="3916215at2759"/>
<reference evidence="3" key="1">
    <citation type="journal article" date="2012" name="PLoS Genet.">
        <title>The genomes of the fungal plant pathogens Cladosporium fulvum and Dothistroma septosporum reveal adaptation to different hosts and lifestyles but also signatures of common ancestry.</title>
        <authorList>
            <person name="de Wit P.J.G.M."/>
            <person name="van der Burgt A."/>
            <person name="Oekmen B."/>
            <person name="Stergiopoulos I."/>
            <person name="Abd-Elsalam K.A."/>
            <person name="Aerts A.L."/>
            <person name="Bahkali A.H."/>
            <person name="Beenen H.G."/>
            <person name="Chettri P."/>
            <person name="Cox M.P."/>
            <person name="Datema E."/>
            <person name="de Vries R.P."/>
            <person name="Dhillon B."/>
            <person name="Ganley A.R."/>
            <person name="Griffiths S.A."/>
            <person name="Guo Y."/>
            <person name="Hamelin R.C."/>
            <person name="Henrissat B."/>
            <person name="Kabir M.S."/>
            <person name="Jashni M.K."/>
            <person name="Kema G."/>
            <person name="Klaubauf S."/>
            <person name="Lapidus A."/>
            <person name="Levasseur A."/>
            <person name="Lindquist E."/>
            <person name="Mehrabi R."/>
            <person name="Ohm R.A."/>
            <person name="Owen T.J."/>
            <person name="Salamov A."/>
            <person name="Schwelm A."/>
            <person name="Schijlen E."/>
            <person name="Sun H."/>
            <person name="van den Burg H.A."/>
            <person name="van Ham R.C.H.J."/>
            <person name="Zhang S."/>
            <person name="Goodwin S.B."/>
            <person name="Grigoriev I.V."/>
            <person name="Collemare J."/>
            <person name="Bradshaw R.E."/>
        </authorList>
    </citation>
    <scope>NUCLEOTIDE SEQUENCE [LARGE SCALE GENOMIC DNA]</scope>
    <source>
        <strain evidence="3">NZE10 / CBS 128990</strain>
    </source>
</reference>
<organism evidence="2 3">
    <name type="scientific">Dothistroma septosporum (strain NZE10 / CBS 128990)</name>
    <name type="common">Red band needle blight fungus</name>
    <name type="synonym">Mycosphaerella pini</name>
    <dbReference type="NCBI Taxonomy" id="675120"/>
    <lineage>
        <taxon>Eukaryota</taxon>
        <taxon>Fungi</taxon>
        <taxon>Dikarya</taxon>
        <taxon>Ascomycota</taxon>
        <taxon>Pezizomycotina</taxon>
        <taxon>Dothideomycetes</taxon>
        <taxon>Dothideomycetidae</taxon>
        <taxon>Mycosphaerellales</taxon>
        <taxon>Mycosphaerellaceae</taxon>
        <taxon>Dothistroma</taxon>
    </lineage>
</organism>
<protein>
    <submittedName>
        <fullName evidence="2">Uncharacterized protein</fullName>
    </submittedName>
</protein>
<name>N1PYT6_DOTSN</name>